<comment type="caution">
    <text evidence="1">The sequence shown here is derived from an EMBL/GenBank/DDBJ whole genome shotgun (WGS) entry which is preliminary data.</text>
</comment>
<evidence type="ECO:0000313" key="1">
    <source>
        <dbReference type="EMBL" id="EBU8203410.1"/>
    </source>
</evidence>
<reference evidence="1" key="1">
    <citation type="submission" date="2018-05" db="EMBL/GenBank/DDBJ databases">
        <authorList>
            <person name="Ashton P.M."/>
            <person name="Dallman T."/>
            <person name="Nair S."/>
            <person name="De Pinna E."/>
            <person name="Peters T."/>
            <person name="Grant K."/>
        </authorList>
    </citation>
    <scope>NUCLEOTIDE SEQUENCE</scope>
    <source>
        <strain evidence="1">374031</strain>
    </source>
</reference>
<proteinExistence type="predicted"/>
<dbReference type="AlphaFoldDB" id="A0A5V6PSJ2"/>
<accession>A0A5V6PSJ2</accession>
<organism evidence="1">
    <name type="scientific">Salmonella enterica subsp. enterica serovar Cardoner</name>
    <dbReference type="NCBI Taxonomy" id="2564309"/>
    <lineage>
        <taxon>Bacteria</taxon>
        <taxon>Pseudomonadati</taxon>
        <taxon>Pseudomonadota</taxon>
        <taxon>Gammaproteobacteria</taxon>
        <taxon>Enterobacterales</taxon>
        <taxon>Enterobacteriaceae</taxon>
        <taxon>Salmonella</taxon>
    </lineage>
</organism>
<gene>
    <name evidence="1" type="ORF">DLM21_03370</name>
</gene>
<dbReference type="EMBL" id="AAHDIR010000002">
    <property type="protein sequence ID" value="EBU8203410.1"/>
    <property type="molecule type" value="Genomic_DNA"/>
</dbReference>
<protein>
    <submittedName>
        <fullName evidence="1">Uncharacterized protein</fullName>
    </submittedName>
</protein>
<sequence length="111" mass="11803">MKNLAFALSININPVVVLPTHQIIEIGIKDEPLGYIYVENNNTQADCVVPFTNAGELSETDCIPCAMKALLAIRTNLIVDQIDVAEGAPESGIRGALLSALAKAAAKRTLN</sequence>
<name>A0A5V6PSJ2_SALET</name>